<sequence length="210" mass="24330">MPHKIRSLTTFLIVTLFFTSYSKAQTFDCLSIDESNLAKKSFESFQEDLFTYYKFNNDTIKIYRKFLMEIASLSIDLKKFPSAVSIQLARDFKNKASDKKSIWVRLSDYEQDEATKKPSPYIPPAKGEKEEILTFNYRGGFIQCLKNTNASEDFKKIIQTLEDDANVSTSLIAQKLFYMTDKEINTPQVKKFIAFDIYFSILIVIEKAFG</sequence>
<gene>
    <name evidence="2" type="ORF">GCM10022393_00700</name>
</gene>
<feature type="chain" id="PRO_5046068641" evidence="1">
    <location>
        <begin position="25"/>
        <end position="210"/>
    </location>
</feature>
<dbReference type="EMBL" id="BAABCW010000001">
    <property type="protein sequence ID" value="GAA4106327.1"/>
    <property type="molecule type" value="Genomic_DNA"/>
</dbReference>
<keyword evidence="1" id="KW-0732">Signal</keyword>
<evidence type="ECO:0000313" key="3">
    <source>
        <dbReference type="Proteomes" id="UP001500459"/>
    </source>
</evidence>
<keyword evidence="3" id="KW-1185">Reference proteome</keyword>
<organism evidence="2 3">
    <name type="scientific">Aquimarina addita</name>
    <dbReference type="NCBI Taxonomy" id="870485"/>
    <lineage>
        <taxon>Bacteria</taxon>
        <taxon>Pseudomonadati</taxon>
        <taxon>Bacteroidota</taxon>
        <taxon>Flavobacteriia</taxon>
        <taxon>Flavobacteriales</taxon>
        <taxon>Flavobacteriaceae</taxon>
        <taxon>Aquimarina</taxon>
    </lineage>
</organism>
<feature type="signal peptide" evidence="1">
    <location>
        <begin position="1"/>
        <end position="24"/>
    </location>
</feature>
<dbReference type="RefSeq" id="WP_344923725.1">
    <property type="nucleotide sequence ID" value="NZ_BAABCW010000001.1"/>
</dbReference>
<evidence type="ECO:0000256" key="1">
    <source>
        <dbReference type="SAM" id="SignalP"/>
    </source>
</evidence>
<evidence type="ECO:0000313" key="2">
    <source>
        <dbReference type="EMBL" id="GAA4106327.1"/>
    </source>
</evidence>
<name>A0ABP7X7G5_9FLAO</name>
<protein>
    <submittedName>
        <fullName evidence="2">Uncharacterized protein</fullName>
    </submittedName>
</protein>
<comment type="caution">
    <text evidence="2">The sequence shown here is derived from an EMBL/GenBank/DDBJ whole genome shotgun (WGS) entry which is preliminary data.</text>
</comment>
<reference evidence="3" key="1">
    <citation type="journal article" date="2019" name="Int. J. Syst. Evol. Microbiol.">
        <title>The Global Catalogue of Microorganisms (GCM) 10K type strain sequencing project: providing services to taxonomists for standard genome sequencing and annotation.</title>
        <authorList>
            <consortium name="The Broad Institute Genomics Platform"/>
            <consortium name="The Broad Institute Genome Sequencing Center for Infectious Disease"/>
            <person name="Wu L."/>
            <person name="Ma J."/>
        </authorList>
    </citation>
    <scope>NUCLEOTIDE SEQUENCE [LARGE SCALE GENOMIC DNA]</scope>
    <source>
        <strain evidence="3">JCM 17106</strain>
    </source>
</reference>
<dbReference type="Proteomes" id="UP001500459">
    <property type="component" value="Unassembled WGS sequence"/>
</dbReference>
<accession>A0ABP7X7G5</accession>
<proteinExistence type="predicted"/>